<dbReference type="GO" id="GO:0003700">
    <property type="term" value="F:DNA-binding transcription factor activity"/>
    <property type="evidence" value="ECO:0007669"/>
    <property type="project" value="TreeGrafter"/>
</dbReference>
<dbReference type="EMBL" id="JABXXR010000096">
    <property type="protein sequence ID" value="NVN41155.1"/>
    <property type="molecule type" value="Genomic_DNA"/>
</dbReference>
<dbReference type="PANTHER" id="PTHR33221:SF2">
    <property type="entry name" value="TRANSCRIPTIONAL REGULATOR"/>
    <property type="match status" value="1"/>
</dbReference>
<dbReference type="InterPro" id="IPR036388">
    <property type="entry name" value="WH-like_DNA-bd_sf"/>
</dbReference>
<reference evidence="2 3" key="1">
    <citation type="submission" date="2020-06" db="EMBL/GenBank/DDBJ databases">
        <title>Description of novel acetic acid bacteria.</title>
        <authorList>
            <person name="Sombolestani A."/>
        </authorList>
    </citation>
    <scope>NUCLEOTIDE SEQUENCE [LARGE SCALE GENOMIC DNA]</scope>
    <source>
        <strain evidence="2 3">LMG 27010</strain>
    </source>
</reference>
<dbReference type="PROSITE" id="PS51197">
    <property type="entry name" value="HTH_RRF2_2"/>
    <property type="match status" value="1"/>
</dbReference>
<protein>
    <submittedName>
        <fullName evidence="2">SUF system Fe-S cluster assembly regulator</fullName>
    </submittedName>
</protein>
<dbReference type="InterPro" id="IPR014290">
    <property type="entry name" value="SUF_FeS_clus_asmbl_reg"/>
</dbReference>
<dbReference type="NCBIfam" id="TIGR02944">
    <property type="entry name" value="suf_reg_Xantho"/>
    <property type="match status" value="1"/>
</dbReference>
<dbReference type="InterPro" id="IPR030489">
    <property type="entry name" value="TR_Rrf2-type_CS"/>
</dbReference>
<dbReference type="Proteomes" id="UP000585665">
    <property type="component" value="Unassembled WGS sequence"/>
</dbReference>
<dbReference type="RefSeq" id="WP_176614070.1">
    <property type="nucleotide sequence ID" value="NZ_JABXXR010000096.1"/>
</dbReference>
<dbReference type="AlphaFoldDB" id="A0A850P968"/>
<name>A0A850P968_9PROT</name>
<dbReference type="Gene3D" id="1.10.10.10">
    <property type="entry name" value="Winged helix-like DNA-binding domain superfamily/Winged helix DNA-binding domain"/>
    <property type="match status" value="1"/>
</dbReference>
<organism evidence="2 3">
    <name type="scientific">Ameyamaea chiangmaiensis</name>
    <dbReference type="NCBI Taxonomy" id="442969"/>
    <lineage>
        <taxon>Bacteria</taxon>
        <taxon>Pseudomonadati</taxon>
        <taxon>Pseudomonadota</taxon>
        <taxon>Alphaproteobacteria</taxon>
        <taxon>Acetobacterales</taxon>
        <taxon>Acetobacteraceae</taxon>
        <taxon>Ameyamaea</taxon>
    </lineage>
</organism>
<comment type="caution">
    <text evidence="2">The sequence shown here is derived from an EMBL/GenBank/DDBJ whole genome shotgun (WGS) entry which is preliminary data.</text>
</comment>
<dbReference type="InterPro" id="IPR036390">
    <property type="entry name" value="WH_DNA-bd_sf"/>
</dbReference>
<feature type="region of interest" description="Disordered" evidence="1">
    <location>
        <begin position="132"/>
        <end position="151"/>
    </location>
</feature>
<dbReference type="InterPro" id="IPR000944">
    <property type="entry name" value="Tscrpt_reg_Rrf2"/>
</dbReference>
<dbReference type="Pfam" id="PF02082">
    <property type="entry name" value="Rrf2"/>
    <property type="match status" value="1"/>
</dbReference>
<dbReference type="SUPFAM" id="SSF46785">
    <property type="entry name" value="Winged helix' DNA-binding domain"/>
    <property type="match status" value="1"/>
</dbReference>
<sequence length="151" mass="15766">MLKLSKLADYAVVILVRLGQQDGVMASGMLSQVTGVREPTVAKILKILAARGIVQSQRGARGGYHLARPLGDISVARVISAMDGPIKLTGCVDGHDCEASTLCGLCGNWDPVNLAIREALDRISLADMARNGHPASGRACSEPAPLPTPAL</sequence>
<dbReference type="NCBIfam" id="TIGR00738">
    <property type="entry name" value="rrf2_super"/>
    <property type="match status" value="1"/>
</dbReference>
<dbReference type="GO" id="GO:0005829">
    <property type="term" value="C:cytosol"/>
    <property type="evidence" value="ECO:0007669"/>
    <property type="project" value="TreeGrafter"/>
</dbReference>
<dbReference type="PANTHER" id="PTHR33221">
    <property type="entry name" value="WINGED HELIX-TURN-HELIX TRANSCRIPTIONAL REGULATOR, RRF2 FAMILY"/>
    <property type="match status" value="1"/>
</dbReference>
<proteinExistence type="predicted"/>
<dbReference type="PROSITE" id="PS01332">
    <property type="entry name" value="HTH_RRF2_1"/>
    <property type="match status" value="1"/>
</dbReference>
<keyword evidence="3" id="KW-1185">Reference proteome</keyword>
<evidence type="ECO:0000313" key="3">
    <source>
        <dbReference type="Proteomes" id="UP000585665"/>
    </source>
</evidence>
<gene>
    <name evidence="2" type="ORF">HUK82_11375</name>
</gene>
<accession>A0A850P968</accession>
<evidence type="ECO:0000256" key="1">
    <source>
        <dbReference type="SAM" id="MobiDB-lite"/>
    </source>
</evidence>
<evidence type="ECO:0000313" key="2">
    <source>
        <dbReference type="EMBL" id="NVN41155.1"/>
    </source>
</evidence>